<dbReference type="AlphaFoldDB" id="A0A517PAG0"/>
<sequence length="326" mass="34746">MSPRPHGARPARRDSDDSYGESAGSVMELSGFDLPTFDSETAAAGFDRARPALDDAPPTLPSASRRLPAAGLIDLDDDLGNDAEDDLPDSLVGTEVEFLDALQLPEVKRRPLSKTGPRPRPAASRPAASRPAAAASAGAAADLLREHGLDEEDDGFDDEPLADGPLPPRRGRRRQSTAPQAAPAKGVNPNVLVLATVLTIPALVLGLNQAFGERQSTRAEWREAFDDLDDLMNEFVDVAHAPEGEWTAWKVKFETARPALRDKTSAAPDASAGGEIDRAINTLEQAVELRADGASREVLDKTVGRAVGHAREAAGRLGMTKFEWAK</sequence>
<name>A0A517PAG0_9PLAN</name>
<evidence type="ECO:0000313" key="3">
    <source>
        <dbReference type="Proteomes" id="UP000318741"/>
    </source>
</evidence>
<accession>A0A517PAG0</accession>
<evidence type="ECO:0000313" key="2">
    <source>
        <dbReference type="EMBL" id="QDT16352.1"/>
    </source>
</evidence>
<gene>
    <name evidence="2" type="ORF">CA12_24530</name>
</gene>
<dbReference type="RefSeq" id="WP_145359186.1">
    <property type="nucleotide sequence ID" value="NZ_CP036265.1"/>
</dbReference>
<feature type="region of interest" description="Disordered" evidence="1">
    <location>
        <begin position="103"/>
        <end position="184"/>
    </location>
</feature>
<feature type="region of interest" description="Disordered" evidence="1">
    <location>
        <begin position="1"/>
        <end position="68"/>
    </location>
</feature>
<organism evidence="2 3">
    <name type="scientific">Alienimonas californiensis</name>
    <dbReference type="NCBI Taxonomy" id="2527989"/>
    <lineage>
        <taxon>Bacteria</taxon>
        <taxon>Pseudomonadati</taxon>
        <taxon>Planctomycetota</taxon>
        <taxon>Planctomycetia</taxon>
        <taxon>Planctomycetales</taxon>
        <taxon>Planctomycetaceae</taxon>
        <taxon>Alienimonas</taxon>
    </lineage>
</organism>
<dbReference type="KEGG" id="acaf:CA12_24530"/>
<dbReference type="EMBL" id="CP036265">
    <property type="protein sequence ID" value="QDT16352.1"/>
    <property type="molecule type" value="Genomic_DNA"/>
</dbReference>
<feature type="compositionally biased region" description="Low complexity" evidence="1">
    <location>
        <begin position="121"/>
        <end position="141"/>
    </location>
</feature>
<reference evidence="2 3" key="1">
    <citation type="submission" date="2019-02" db="EMBL/GenBank/DDBJ databases">
        <title>Deep-cultivation of Planctomycetes and their phenomic and genomic characterization uncovers novel biology.</title>
        <authorList>
            <person name="Wiegand S."/>
            <person name="Jogler M."/>
            <person name="Boedeker C."/>
            <person name="Pinto D."/>
            <person name="Vollmers J."/>
            <person name="Rivas-Marin E."/>
            <person name="Kohn T."/>
            <person name="Peeters S.H."/>
            <person name="Heuer A."/>
            <person name="Rast P."/>
            <person name="Oberbeckmann S."/>
            <person name="Bunk B."/>
            <person name="Jeske O."/>
            <person name="Meyerdierks A."/>
            <person name="Storesund J.E."/>
            <person name="Kallscheuer N."/>
            <person name="Luecker S."/>
            <person name="Lage O.M."/>
            <person name="Pohl T."/>
            <person name="Merkel B.J."/>
            <person name="Hornburger P."/>
            <person name="Mueller R.-W."/>
            <person name="Bruemmer F."/>
            <person name="Labrenz M."/>
            <person name="Spormann A.M."/>
            <person name="Op den Camp H."/>
            <person name="Overmann J."/>
            <person name="Amann R."/>
            <person name="Jetten M.S.M."/>
            <person name="Mascher T."/>
            <person name="Medema M.H."/>
            <person name="Devos D.P."/>
            <person name="Kaster A.-K."/>
            <person name="Ovreas L."/>
            <person name="Rohde M."/>
            <person name="Galperin M.Y."/>
            <person name="Jogler C."/>
        </authorList>
    </citation>
    <scope>NUCLEOTIDE SEQUENCE [LARGE SCALE GENOMIC DNA]</scope>
    <source>
        <strain evidence="2 3">CA12</strain>
    </source>
</reference>
<evidence type="ECO:0000256" key="1">
    <source>
        <dbReference type="SAM" id="MobiDB-lite"/>
    </source>
</evidence>
<feature type="compositionally biased region" description="Acidic residues" evidence="1">
    <location>
        <begin position="149"/>
        <end position="161"/>
    </location>
</feature>
<keyword evidence="3" id="KW-1185">Reference proteome</keyword>
<proteinExistence type="predicted"/>
<feature type="compositionally biased region" description="Basic residues" evidence="1">
    <location>
        <begin position="1"/>
        <end position="10"/>
    </location>
</feature>
<dbReference type="Proteomes" id="UP000318741">
    <property type="component" value="Chromosome"/>
</dbReference>
<protein>
    <submittedName>
        <fullName evidence="2">Uncharacterized protein</fullName>
    </submittedName>
</protein>